<keyword evidence="1" id="KW-0472">Membrane</keyword>
<accession>E9P8J6</accession>
<keyword evidence="1" id="KW-1133">Transmembrane helix</keyword>
<dbReference type="InterPro" id="IPR001142">
    <property type="entry name" value="DUP/COS"/>
</dbReference>
<gene>
    <name evidence="2" type="primary">DUPD</name>
</gene>
<evidence type="ECO:0000313" key="2">
    <source>
        <dbReference type="EMBL" id="CAE52435.1"/>
    </source>
</evidence>
<proteinExistence type="predicted"/>
<dbReference type="VEuPathDB" id="FungiDB:YAR033W"/>
<reference evidence="2" key="2">
    <citation type="submission" date="2004-03" db="EMBL/GenBank/DDBJ databases">
        <title>Paleogenomics or searches for remnant duplicated copies of the yeas t DUP240 gene family in intergenic areas.</title>
        <authorList>
            <person name="Wirth B."/>
        </authorList>
    </citation>
    <scope>NUCLEOTIDE SEQUENCE</scope>
    <source>
        <strain evidence="2">CLIB219</strain>
    </source>
</reference>
<sequence length="236" mass="27401">MQAPSENTDTKLDTSNEPSAHLIEENVALPEDTFNSYWSYVLYEMTRYKLIVIVLLLNVCLVLLFLFFHYSFVSTFFYVFSLLLSLPMLYYSYEEFTIPIQNQDFEAELLVEVIKRKPAVRGKEWRTITYNMNQYLLGHGLWNTPYYFYGDEQCYVYFLSLIAGVTPKKQTTASIDDIADAQSNVPTTVTPGEDIEPASPSSAPNYRNFLLKAAEIEQQAQNNYWKERYPEMNAVL</sequence>
<protein>
    <submittedName>
        <fullName evidence="2">Uncharacterized protein DUPD</fullName>
    </submittedName>
</protein>
<feature type="transmembrane region" description="Helical" evidence="1">
    <location>
        <begin position="76"/>
        <end position="93"/>
    </location>
</feature>
<dbReference type="AlphaFoldDB" id="E9P8J6"/>
<dbReference type="Pfam" id="PF00674">
    <property type="entry name" value="DUP"/>
    <property type="match status" value="1"/>
</dbReference>
<name>E9P8J6_YEASX</name>
<organism evidence="2">
    <name type="scientific">Saccharomyces cerevisiae</name>
    <name type="common">Baker's yeast</name>
    <dbReference type="NCBI Taxonomy" id="4932"/>
    <lineage>
        <taxon>Eukaryota</taxon>
        <taxon>Fungi</taxon>
        <taxon>Dikarya</taxon>
        <taxon>Ascomycota</taxon>
        <taxon>Saccharomycotina</taxon>
        <taxon>Saccharomycetes</taxon>
        <taxon>Saccharomycetales</taxon>
        <taxon>Saccharomycetaceae</taxon>
        <taxon>Saccharomyces</taxon>
    </lineage>
</organism>
<feature type="transmembrane region" description="Helical" evidence="1">
    <location>
        <begin position="50"/>
        <end position="70"/>
    </location>
</feature>
<keyword evidence="1" id="KW-0812">Transmembrane</keyword>
<evidence type="ECO:0000256" key="1">
    <source>
        <dbReference type="SAM" id="Phobius"/>
    </source>
</evidence>
<dbReference type="EMBL" id="AJ586504">
    <property type="protein sequence ID" value="CAE52435.1"/>
    <property type="molecule type" value="Genomic_DNA"/>
</dbReference>
<reference evidence="2" key="1">
    <citation type="journal article" date="2004" name="Genetics">
        <title>Expansion and contraction of the DUP240 multigene family in Saccharomyces cerevisiae populations.</title>
        <authorList>
            <person name="Leh-Louis V."/>
            <person name="Wirth B."/>
            <person name="Potier S."/>
            <person name="Souciet J.L."/>
            <person name="Despons L."/>
        </authorList>
    </citation>
    <scope>NUCLEOTIDE SEQUENCE</scope>
    <source>
        <strain evidence="2">CLIB219</strain>
    </source>
</reference>